<proteinExistence type="predicted"/>
<evidence type="ECO:0000313" key="2">
    <source>
        <dbReference type="Proteomes" id="UP000623467"/>
    </source>
</evidence>
<name>A0A8H6ZG63_9AGAR</name>
<keyword evidence="2" id="KW-1185">Reference proteome</keyword>
<sequence length="182" mass="20227">MFSHDTVQLQEIHVHVASTPTSTICPFNGVAIFFIPQQSASTPPGMSPQYKNINIIGMFLKQHLRRHELITVKAPEGFAHLRPSTVDLCSRGLREGGLHFGNHRHGSQPLDVIANQGQCRSGESNVFVMDMLGSVLHPHSYIEEIASSPECRGYESPGFAKLWIFSFDSRPDCTSSVYDGRF</sequence>
<protein>
    <submittedName>
        <fullName evidence="1">Uncharacterized protein</fullName>
    </submittedName>
</protein>
<dbReference type="EMBL" id="JACAZH010000001">
    <property type="protein sequence ID" value="KAF7377147.1"/>
    <property type="molecule type" value="Genomic_DNA"/>
</dbReference>
<organism evidence="1 2">
    <name type="scientific">Mycena sanguinolenta</name>
    <dbReference type="NCBI Taxonomy" id="230812"/>
    <lineage>
        <taxon>Eukaryota</taxon>
        <taxon>Fungi</taxon>
        <taxon>Dikarya</taxon>
        <taxon>Basidiomycota</taxon>
        <taxon>Agaricomycotina</taxon>
        <taxon>Agaricomycetes</taxon>
        <taxon>Agaricomycetidae</taxon>
        <taxon>Agaricales</taxon>
        <taxon>Marasmiineae</taxon>
        <taxon>Mycenaceae</taxon>
        <taxon>Mycena</taxon>
    </lineage>
</organism>
<accession>A0A8H6ZG63</accession>
<reference evidence="1" key="1">
    <citation type="submission" date="2020-05" db="EMBL/GenBank/DDBJ databases">
        <title>Mycena genomes resolve the evolution of fungal bioluminescence.</title>
        <authorList>
            <person name="Tsai I.J."/>
        </authorList>
    </citation>
    <scope>NUCLEOTIDE SEQUENCE</scope>
    <source>
        <strain evidence="1">160909Yilan</strain>
    </source>
</reference>
<gene>
    <name evidence="1" type="ORF">MSAN_00133800</name>
</gene>
<dbReference type="AlphaFoldDB" id="A0A8H6ZG63"/>
<evidence type="ECO:0000313" key="1">
    <source>
        <dbReference type="EMBL" id="KAF7377147.1"/>
    </source>
</evidence>
<dbReference type="Proteomes" id="UP000623467">
    <property type="component" value="Unassembled WGS sequence"/>
</dbReference>
<comment type="caution">
    <text evidence="1">The sequence shown here is derived from an EMBL/GenBank/DDBJ whole genome shotgun (WGS) entry which is preliminary data.</text>
</comment>